<gene>
    <name evidence="8" type="ORF">JOF43_003366</name>
</gene>
<evidence type="ECO:0000256" key="3">
    <source>
        <dbReference type="ARBA" id="ARBA00022729"/>
    </source>
</evidence>
<evidence type="ECO:0000313" key="9">
    <source>
        <dbReference type="Proteomes" id="UP001519290"/>
    </source>
</evidence>
<sequence length="263" mass="28214">MKVPSTKALRTTVAAVSFAAIVALTGCSDDQGASGASDAGGEQQQPAASDGGGEQAMPEPDTSDVPDVVAEVNGQEISKDEFVTNYESQFQQAMQQQQQQGSGQELDQTELKKQVADQLVGNELLLQAAHDSGIEPTTKQVDSILEDVAKQNDLQSADEVVAALEQQGMSEEDVRQDAADQYALTAYVEQEADVEEPSDEELKKQYDQAVEQQSQAGGQQGETPSFEDSKEQLAQEAVSKQQNEAAMQMVTELREQGDVTVNL</sequence>
<comment type="caution">
    <text evidence="8">The sequence shown here is derived from an EMBL/GenBank/DDBJ whole genome shotgun (WGS) entry which is preliminary data.</text>
</comment>
<evidence type="ECO:0000313" key="8">
    <source>
        <dbReference type="EMBL" id="MBP2383377.1"/>
    </source>
</evidence>
<organism evidence="8 9">
    <name type="scientific">Brachybacterium sacelli</name>
    <dbReference type="NCBI Taxonomy" id="173364"/>
    <lineage>
        <taxon>Bacteria</taxon>
        <taxon>Bacillati</taxon>
        <taxon>Actinomycetota</taxon>
        <taxon>Actinomycetes</taxon>
        <taxon>Micrococcales</taxon>
        <taxon>Dermabacteraceae</taxon>
        <taxon>Brachybacterium</taxon>
    </lineage>
</organism>
<evidence type="ECO:0000256" key="6">
    <source>
        <dbReference type="SAM" id="MobiDB-lite"/>
    </source>
</evidence>
<dbReference type="Gene3D" id="1.10.4030.10">
    <property type="entry name" value="Porin chaperone SurA, peptide-binding domain"/>
    <property type="match status" value="1"/>
</dbReference>
<dbReference type="PANTHER" id="PTHR47245">
    <property type="entry name" value="PEPTIDYLPROLYL ISOMERASE"/>
    <property type="match status" value="1"/>
</dbReference>
<dbReference type="EMBL" id="JAGIOD010000002">
    <property type="protein sequence ID" value="MBP2383377.1"/>
    <property type="molecule type" value="Genomic_DNA"/>
</dbReference>
<evidence type="ECO:0000256" key="4">
    <source>
        <dbReference type="ARBA" id="ARBA00023110"/>
    </source>
</evidence>
<evidence type="ECO:0000256" key="5">
    <source>
        <dbReference type="ARBA" id="ARBA00023235"/>
    </source>
</evidence>
<keyword evidence="4" id="KW-0697">Rotamase</keyword>
<keyword evidence="3 7" id="KW-0732">Signal</keyword>
<dbReference type="Proteomes" id="UP001519290">
    <property type="component" value="Unassembled WGS sequence"/>
</dbReference>
<feature type="compositionally biased region" description="Low complexity" evidence="6">
    <location>
        <begin position="208"/>
        <end position="217"/>
    </location>
</feature>
<dbReference type="InterPro" id="IPR027304">
    <property type="entry name" value="Trigger_fact/SurA_dom_sf"/>
</dbReference>
<evidence type="ECO:0000256" key="7">
    <source>
        <dbReference type="SAM" id="SignalP"/>
    </source>
</evidence>
<feature type="compositionally biased region" description="Low complexity" evidence="6">
    <location>
        <begin position="89"/>
        <end position="106"/>
    </location>
</feature>
<evidence type="ECO:0000256" key="1">
    <source>
        <dbReference type="ARBA" id="ARBA00000971"/>
    </source>
</evidence>
<comment type="catalytic activity">
    <reaction evidence="1">
        <text>[protein]-peptidylproline (omega=180) = [protein]-peptidylproline (omega=0)</text>
        <dbReference type="Rhea" id="RHEA:16237"/>
        <dbReference type="Rhea" id="RHEA-COMP:10747"/>
        <dbReference type="Rhea" id="RHEA-COMP:10748"/>
        <dbReference type="ChEBI" id="CHEBI:83833"/>
        <dbReference type="ChEBI" id="CHEBI:83834"/>
        <dbReference type="EC" id="5.2.1.8"/>
    </reaction>
</comment>
<evidence type="ECO:0000256" key="2">
    <source>
        <dbReference type="ARBA" id="ARBA00013194"/>
    </source>
</evidence>
<dbReference type="Pfam" id="PF13624">
    <property type="entry name" value="SurA_N_3"/>
    <property type="match status" value="1"/>
</dbReference>
<keyword evidence="9" id="KW-1185">Reference proteome</keyword>
<dbReference type="InterPro" id="IPR050245">
    <property type="entry name" value="PrsA_foldase"/>
</dbReference>
<accession>A0ABS4X4I1</accession>
<dbReference type="PROSITE" id="PS51257">
    <property type="entry name" value="PROKAR_LIPOPROTEIN"/>
    <property type="match status" value="1"/>
</dbReference>
<dbReference type="GO" id="GO:0003755">
    <property type="term" value="F:peptidyl-prolyl cis-trans isomerase activity"/>
    <property type="evidence" value="ECO:0007669"/>
    <property type="project" value="UniProtKB-EC"/>
</dbReference>
<name>A0ABS4X4I1_9MICO</name>
<feature type="region of interest" description="Disordered" evidence="6">
    <location>
        <begin position="28"/>
        <end position="110"/>
    </location>
</feature>
<protein>
    <recommendedName>
        <fullName evidence="2">peptidylprolyl isomerase</fullName>
        <ecNumber evidence="2">5.2.1.8</ecNumber>
    </recommendedName>
</protein>
<keyword evidence="5 8" id="KW-0413">Isomerase</keyword>
<feature type="compositionally biased region" description="Low complexity" evidence="6">
    <location>
        <begin position="28"/>
        <end position="45"/>
    </location>
</feature>
<dbReference type="RefSeq" id="WP_209904095.1">
    <property type="nucleotide sequence ID" value="NZ_BAAAJW010000012.1"/>
</dbReference>
<feature type="region of interest" description="Disordered" evidence="6">
    <location>
        <begin position="190"/>
        <end position="244"/>
    </location>
</feature>
<feature type="signal peptide" evidence="7">
    <location>
        <begin position="1"/>
        <end position="19"/>
    </location>
</feature>
<reference evidence="8 9" key="1">
    <citation type="submission" date="2021-03" db="EMBL/GenBank/DDBJ databases">
        <title>Sequencing the genomes of 1000 actinobacteria strains.</title>
        <authorList>
            <person name="Klenk H.-P."/>
        </authorList>
    </citation>
    <scope>NUCLEOTIDE SEQUENCE [LARGE SCALE GENOMIC DNA]</scope>
    <source>
        <strain evidence="8 9">DSM 14566</strain>
    </source>
</reference>
<dbReference type="PANTHER" id="PTHR47245:SF1">
    <property type="entry name" value="FOLDASE PROTEIN PRSA"/>
    <property type="match status" value="1"/>
</dbReference>
<dbReference type="SUPFAM" id="SSF109998">
    <property type="entry name" value="Triger factor/SurA peptide-binding domain-like"/>
    <property type="match status" value="1"/>
</dbReference>
<dbReference type="EC" id="5.2.1.8" evidence="2"/>
<feature type="compositionally biased region" description="Acidic residues" evidence="6">
    <location>
        <begin position="190"/>
        <end position="199"/>
    </location>
</feature>
<proteinExistence type="predicted"/>
<feature type="chain" id="PRO_5046385935" description="peptidylprolyl isomerase" evidence="7">
    <location>
        <begin position="20"/>
        <end position="263"/>
    </location>
</feature>